<evidence type="ECO:0008006" key="3">
    <source>
        <dbReference type="Google" id="ProtNLM"/>
    </source>
</evidence>
<proteinExistence type="predicted"/>
<dbReference type="EMBL" id="CP127363">
    <property type="protein sequence ID" value="WIY46725.1"/>
    <property type="molecule type" value="Genomic_DNA"/>
</dbReference>
<sequence length="111" mass="13091">MSKTHHTTWLVYEEREVYDGGMVPLLVTETKALADQAKADIERAIEQVRGRLNRMPDPDEQGISDEEWTARFEARSNMLERFRWPHRIKRDAWAWDFAVSAMRLPFATEAR</sequence>
<evidence type="ECO:0000313" key="2">
    <source>
        <dbReference type="Proteomes" id="UP001242732"/>
    </source>
</evidence>
<keyword evidence="2" id="KW-1185">Reference proteome</keyword>
<gene>
    <name evidence="1" type="ORF">QRO08_12720</name>
</gene>
<organism evidence="1 2">
    <name type="scientific">Paracidovorax citrulli</name>
    <name type="common">Acidovorax citrulli</name>
    <dbReference type="NCBI Taxonomy" id="80869"/>
    <lineage>
        <taxon>Bacteria</taxon>
        <taxon>Pseudomonadati</taxon>
        <taxon>Pseudomonadota</taxon>
        <taxon>Betaproteobacteria</taxon>
        <taxon>Burkholderiales</taxon>
        <taxon>Comamonadaceae</taxon>
        <taxon>Paracidovorax</taxon>
    </lineage>
</organism>
<reference evidence="1 2" key="1">
    <citation type="submission" date="2023-06" db="EMBL/GenBank/DDBJ databases">
        <authorList>
            <person name="Ham H."/>
            <person name="Park D.S."/>
        </authorList>
    </citation>
    <scope>NUCLEOTIDE SEQUENCE [LARGE SCALE GENOMIC DNA]</scope>
    <source>
        <strain evidence="1 2">KACC 17005</strain>
    </source>
</reference>
<protein>
    <recommendedName>
        <fullName evidence="3">Phage protein</fullName>
    </recommendedName>
</protein>
<evidence type="ECO:0000313" key="1">
    <source>
        <dbReference type="EMBL" id="WIY46725.1"/>
    </source>
</evidence>
<dbReference type="Proteomes" id="UP001242732">
    <property type="component" value="Chromosome"/>
</dbReference>
<name>A0ABY9AIE4_PARCI</name>
<accession>A0ABY9AIE4</accession>
<dbReference type="RefSeq" id="WP_011796006.1">
    <property type="nucleotide sequence ID" value="NZ_CP023687.1"/>
</dbReference>